<evidence type="ECO:0000313" key="4">
    <source>
        <dbReference type="Proteomes" id="UP000198822"/>
    </source>
</evidence>
<dbReference type="RefSeq" id="WP_092505072.1">
    <property type="nucleotide sequence ID" value="NZ_LT629695.1"/>
</dbReference>
<dbReference type="Pfam" id="PF01381">
    <property type="entry name" value="HTH_3"/>
    <property type="match status" value="1"/>
</dbReference>
<dbReference type="AlphaFoldDB" id="A0A1G8EZM8"/>
<dbReference type="CDD" id="cd00093">
    <property type="entry name" value="HTH_XRE"/>
    <property type="match status" value="1"/>
</dbReference>
<dbReference type="OrthoDB" id="4545613at2"/>
<protein>
    <submittedName>
        <fullName evidence="3">Helix-turn-helix</fullName>
    </submittedName>
</protein>
<feature type="region of interest" description="Disordered" evidence="1">
    <location>
        <begin position="162"/>
        <end position="184"/>
    </location>
</feature>
<dbReference type="InterPro" id="IPR010982">
    <property type="entry name" value="Lambda_DNA-bd_dom_sf"/>
</dbReference>
<dbReference type="SMART" id="SM00530">
    <property type="entry name" value="HTH_XRE"/>
    <property type="match status" value="1"/>
</dbReference>
<sequence>MQERDRVRGNDIGPAGKTVGDRVRRVRESLEWTQHDLSRVLTDRGRPIPVSSIGRIESGQRKVDVDDLLALALALDVSPLSLLLPFTQRWADYIDTDTIGTQVPALDVWRWALGVAPLGEASSNDFSDVANATRDFQLRSYPWWLEVDADINHRMLEIDRRFPSPPLAPGEKPDPLYEGDDGSA</sequence>
<proteinExistence type="predicted"/>
<gene>
    <name evidence="3" type="ORF">SAMN04489720_2260</name>
</gene>
<keyword evidence="4" id="KW-1185">Reference proteome</keyword>
<reference evidence="4" key="1">
    <citation type="submission" date="2016-10" db="EMBL/GenBank/DDBJ databases">
        <authorList>
            <person name="Varghese N."/>
            <person name="Submissions S."/>
        </authorList>
    </citation>
    <scope>NUCLEOTIDE SEQUENCE [LARGE SCALE GENOMIC DNA]</scope>
    <source>
        <strain evidence="4">DSM 22002</strain>
    </source>
</reference>
<accession>A0A1G8EZM8</accession>
<dbReference type="Gene3D" id="1.10.260.40">
    <property type="entry name" value="lambda repressor-like DNA-binding domains"/>
    <property type="match status" value="1"/>
</dbReference>
<dbReference type="EMBL" id="LT629695">
    <property type="protein sequence ID" value="SDH75333.1"/>
    <property type="molecule type" value="Genomic_DNA"/>
</dbReference>
<dbReference type="InterPro" id="IPR001387">
    <property type="entry name" value="Cro/C1-type_HTH"/>
</dbReference>
<organism evidence="3 4">
    <name type="scientific">Agrococcus jejuensis</name>
    <dbReference type="NCBI Taxonomy" id="399736"/>
    <lineage>
        <taxon>Bacteria</taxon>
        <taxon>Bacillati</taxon>
        <taxon>Actinomycetota</taxon>
        <taxon>Actinomycetes</taxon>
        <taxon>Micrococcales</taxon>
        <taxon>Microbacteriaceae</taxon>
        <taxon>Agrococcus</taxon>
    </lineage>
</organism>
<dbReference type="GO" id="GO:0003677">
    <property type="term" value="F:DNA binding"/>
    <property type="evidence" value="ECO:0007669"/>
    <property type="project" value="InterPro"/>
</dbReference>
<dbReference type="SUPFAM" id="SSF47413">
    <property type="entry name" value="lambda repressor-like DNA-binding domains"/>
    <property type="match status" value="1"/>
</dbReference>
<evidence type="ECO:0000259" key="2">
    <source>
        <dbReference type="PROSITE" id="PS50943"/>
    </source>
</evidence>
<dbReference type="PROSITE" id="PS50943">
    <property type="entry name" value="HTH_CROC1"/>
    <property type="match status" value="1"/>
</dbReference>
<evidence type="ECO:0000256" key="1">
    <source>
        <dbReference type="SAM" id="MobiDB-lite"/>
    </source>
</evidence>
<dbReference type="STRING" id="399736.SAMN04489720_2260"/>
<evidence type="ECO:0000313" key="3">
    <source>
        <dbReference type="EMBL" id="SDH75333.1"/>
    </source>
</evidence>
<dbReference type="Proteomes" id="UP000198822">
    <property type="component" value="Chromosome I"/>
</dbReference>
<name>A0A1G8EZM8_9MICO</name>
<feature type="domain" description="HTH cro/C1-type" evidence="2">
    <location>
        <begin position="23"/>
        <end position="82"/>
    </location>
</feature>